<dbReference type="KEGG" id="mlr:MELLADRAFT_95141"/>
<sequence>MGVSCKFYMLEASKIYFLKGALFSTNTKDTLNNKLYFEGTNCTLLGNAESFTSNMEDMIGLSGIVRVLDIGFKVEECWQFLKDKSTNPDLSMLCAMVQNCNFHPELGCMLKHCNKLPQSFNLGYHIPPYKHLLGSPQIVKKGQECNFHVYIEDFNEETLQYVVLVNKVAPTLGHQEVTTKAALQDGNLSVPNARTQSKKLNVPAPNTPFKSLLTAYGSSSGVPLVASDTTLSLAASASTEAKSKGKAPSQPTKKRACATPKRKATRENVINESSEEI</sequence>
<dbReference type="GeneID" id="18937147"/>
<keyword evidence="3" id="KW-1185">Reference proteome</keyword>
<dbReference type="InParanoid" id="F4RC95"/>
<dbReference type="AlphaFoldDB" id="F4RC95"/>
<feature type="compositionally biased region" description="Polar residues" evidence="1">
    <location>
        <begin position="268"/>
        <end position="277"/>
    </location>
</feature>
<gene>
    <name evidence="2" type="ORF">MELLADRAFT_95141</name>
</gene>
<dbReference type="Proteomes" id="UP000001072">
    <property type="component" value="Unassembled WGS sequence"/>
</dbReference>
<organism evidence="3">
    <name type="scientific">Melampsora larici-populina (strain 98AG31 / pathotype 3-4-7)</name>
    <name type="common">Poplar leaf rust fungus</name>
    <dbReference type="NCBI Taxonomy" id="747676"/>
    <lineage>
        <taxon>Eukaryota</taxon>
        <taxon>Fungi</taxon>
        <taxon>Dikarya</taxon>
        <taxon>Basidiomycota</taxon>
        <taxon>Pucciniomycotina</taxon>
        <taxon>Pucciniomycetes</taxon>
        <taxon>Pucciniales</taxon>
        <taxon>Melampsoraceae</taxon>
        <taxon>Melampsora</taxon>
    </lineage>
</organism>
<name>F4RC95_MELLP</name>
<dbReference type="VEuPathDB" id="FungiDB:MELLADRAFT_95141"/>
<reference evidence="3" key="1">
    <citation type="journal article" date="2011" name="Proc. Natl. Acad. Sci. U.S.A.">
        <title>Obligate biotrophy features unraveled by the genomic analysis of rust fungi.</title>
        <authorList>
            <person name="Duplessis S."/>
            <person name="Cuomo C.A."/>
            <person name="Lin Y.-C."/>
            <person name="Aerts A."/>
            <person name="Tisserant E."/>
            <person name="Veneault-Fourrey C."/>
            <person name="Joly D.L."/>
            <person name="Hacquard S."/>
            <person name="Amselem J."/>
            <person name="Cantarel B.L."/>
            <person name="Chiu R."/>
            <person name="Coutinho P.M."/>
            <person name="Feau N."/>
            <person name="Field M."/>
            <person name="Frey P."/>
            <person name="Gelhaye E."/>
            <person name="Goldberg J."/>
            <person name="Grabherr M.G."/>
            <person name="Kodira C.D."/>
            <person name="Kohler A."/>
            <person name="Kuees U."/>
            <person name="Lindquist E.A."/>
            <person name="Lucas S.M."/>
            <person name="Mago R."/>
            <person name="Mauceli E."/>
            <person name="Morin E."/>
            <person name="Murat C."/>
            <person name="Pangilinan J.L."/>
            <person name="Park R."/>
            <person name="Pearson M."/>
            <person name="Quesneville H."/>
            <person name="Rouhier N."/>
            <person name="Sakthikumar S."/>
            <person name="Salamov A.A."/>
            <person name="Schmutz J."/>
            <person name="Selles B."/>
            <person name="Shapiro H."/>
            <person name="Tanguay P."/>
            <person name="Tuskan G.A."/>
            <person name="Henrissat B."/>
            <person name="Van de Peer Y."/>
            <person name="Rouze P."/>
            <person name="Ellis J.G."/>
            <person name="Dodds P.N."/>
            <person name="Schein J.E."/>
            <person name="Zhong S."/>
            <person name="Hamelin R.C."/>
            <person name="Grigoriev I.V."/>
            <person name="Szabo L.J."/>
            <person name="Martin F."/>
        </authorList>
    </citation>
    <scope>NUCLEOTIDE SEQUENCE [LARGE SCALE GENOMIC DNA]</scope>
    <source>
        <strain evidence="3">98AG31 / pathotype 3-4-7</strain>
    </source>
</reference>
<evidence type="ECO:0000313" key="2">
    <source>
        <dbReference type="EMBL" id="EGG09992.1"/>
    </source>
</evidence>
<dbReference type="EMBL" id="GL883096">
    <property type="protein sequence ID" value="EGG09992.1"/>
    <property type="molecule type" value="Genomic_DNA"/>
</dbReference>
<feature type="region of interest" description="Disordered" evidence="1">
    <location>
        <begin position="235"/>
        <end position="277"/>
    </location>
</feature>
<dbReference type="RefSeq" id="XP_007407046.1">
    <property type="nucleotide sequence ID" value="XM_007406984.1"/>
</dbReference>
<feature type="compositionally biased region" description="Basic residues" evidence="1">
    <location>
        <begin position="252"/>
        <end position="264"/>
    </location>
</feature>
<protein>
    <submittedName>
        <fullName evidence="2">Uncharacterized protein</fullName>
    </submittedName>
</protein>
<accession>F4RC95</accession>
<evidence type="ECO:0000313" key="3">
    <source>
        <dbReference type="Proteomes" id="UP000001072"/>
    </source>
</evidence>
<proteinExistence type="predicted"/>
<dbReference type="HOGENOM" id="CLU_052203_1_1_1"/>
<evidence type="ECO:0000256" key="1">
    <source>
        <dbReference type="SAM" id="MobiDB-lite"/>
    </source>
</evidence>